<organism evidence="2 3">
    <name type="scientific">Elysia crispata</name>
    <name type="common">lettuce slug</name>
    <dbReference type="NCBI Taxonomy" id="231223"/>
    <lineage>
        <taxon>Eukaryota</taxon>
        <taxon>Metazoa</taxon>
        <taxon>Spiralia</taxon>
        <taxon>Lophotrochozoa</taxon>
        <taxon>Mollusca</taxon>
        <taxon>Gastropoda</taxon>
        <taxon>Heterobranchia</taxon>
        <taxon>Euthyneura</taxon>
        <taxon>Panpulmonata</taxon>
        <taxon>Sacoglossa</taxon>
        <taxon>Placobranchoidea</taxon>
        <taxon>Plakobranchidae</taxon>
        <taxon>Elysia</taxon>
    </lineage>
</organism>
<protein>
    <submittedName>
        <fullName evidence="2">Uncharacterized protein</fullName>
    </submittedName>
</protein>
<feature type="region of interest" description="Disordered" evidence="1">
    <location>
        <begin position="32"/>
        <end position="58"/>
    </location>
</feature>
<gene>
    <name evidence="2" type="ORF">RRG08_037699</name>
</gene>
<proteinExistence type="predicted"/>
<dbReference type="EMBL" id="JAWDGP010002489">
    <property type="protein sequence ID" value="KAK3782696.1"/>
    <property type="molecule type" value="Genomic_DNA"/>
</dbReference>
<sequence>MIQIILCLQDDIVDVKTVVHSNNIIIESQSPLTPTACASKGSPYPPAKRMKLRDSPKKDAREELNMQLATERLRHGAEDVNLSQAKTWAAELSRMTPDQQLFAKKAINDILFEGQMGTLKRDSVKINDDN</sequence>
<evidence type="ECO:0000313" key="2">
    <source>
        <dbReference type="EMBL" id="KAK3782696.1"/>
    </source>
</evidence>
<evidence type="ECO:0000313" key="3">
    <source>
        <dbReference type="Proteomes" id="UP001283361"/>
    </source>
</evidence>
<accession>A0AAE1A946</accession>
<comment type="caution">
    <text evidence="2">The sequence shown here is derived from an EMBL/GenBank/DDBJ whole genome shotgun (WGS) entry which is preliminary data.</text>
</comment>
<keyword evidence="3" id="KW-1185">Reference proteome</keyword>
<evidence type="ECO:0000256" key="1">
    <source>
        <dbReference type="SAM" id="MobiDB-lite"/>
    </source>
</evidence>
<dbReference type="Proteomes" id="UP001283361">
    <property type="component" value="Unassembled WGS sequence"/>
</dbReference>
<dbReference type="AlphaFoldDB" id="A0AAE1A946"/>
<reference evidence="2" key="1">
    <citation type="journal article" date="2023" name="G3 (Bethesda)">
        <title>A reference genome for the long-term kleptoplast-retaining sea slug Elysia crispata morphotype clarki.</title>
        <authorList>
            <person name="Eastman K.E."/>
            <person name="Pendleton A.L."/>
            <person name="Shaikh M.A."/>
            <person name="Suttiyut T."/>
            <person name="Ogas R."/>
            <person name="Tomko P."/>
            <person name="Gavelis G."/>
            <person name="Widhalm J.R."/>
            <person name="Wisecaver J.H."/>
        </authorList>
    </citation>
    <scope>NUCLEOTIDE SEQUENCE</scope>
    <source>
        <strain evidence="2">ECLA1</strain>
    </source>
</reference>
<name>A0AAE1A946_9GAST</name>